<proteinExistence type="inferred from homology"/>
<evidence type="ECO:0000256" key="1">
    <source>
        <dbReference type="ARBA" id="ARBA00010211"/>
    </source>
</evidence>
<organism evidence="6 7">
    <name type="scientific">Vibrio breoganii</name>
    <dbReference type="NCBI Taxonomy" id="553239"/>
    <lineage>
        <taxon>Bacteria</taxon>
        <taxon>Pseudomonadati</taxon>
        <taxon>Pseudomonadota</taxon>
        <taxon>Gammaproteobacteria</taxon>
        <taxon>Vibrionales</taxon>
        <taxon>Vibrionaceae</taxon>
        <taxon>Vibrio</taxon>
    </lineage>
</organism>
<feature type="domain" description="Fumarylacetoacetase-like C-terminal" evidence="4">
    <location>
        <begin position="75"/>
        <end position="266"/>
    </location>
</feature>
<keyword evidence="6" id="KW-0378">Hydrolase</keyword>
<dbReference type="InterPro" id="IPR011234">
    <property type="entry name" value="Fumarylacetoacetase-like_C"/>
</dbReference>
<dbReference type="PANTHER" id="PTHR42796:SF4">
    <property type="entry name" value="FUMARYLACETOACETATE HYDROLASE DOMAIN-CONTAINING PROTEIN 2A"/>
    <property type="match status" value="1"/>
</dbReference>
<feature type="domain" description="Rv2993c-like N-terminal" evidence="5">
    <location>
        <begin position="23"/>
        <end position="70"/>
    </location>
</feature>
<comment type="similarity">
    <text evidence="1">Belongs to the FAH family.</text>
</comment>
<dbReference type="GO" id="GO:0046872">
    <property type="term" value="F:metal ion binding"/>
    <property type="evidence" value="ECO:0007669"/>
    <property type="project" value="UniProtKB-KW"/>
</dbReference>
<sequence>MKWILLISGLCFAATTFAASEQFVRYEYQGQTGYGQLKEQTIYSVEGDLFGQFTLSTQAIKQSDVKLLLPVEPEKVFAVGMNFASHLSSPSNKPPPLFLKLPSSLVLSGEPVMVPKGASNVHFEGELVLVIGKEIRYVTESEASDAIFGVTVGNDITERGWQGRDLQWLRSKAADGFGPIGATITRGVDYNNVILTTRLNGKVVQQESTKNMIHSPAKVVSYLSQYFTLKPGDLIYMGTPGRTKALKNNDVVSVSIEGVGELSNKIQF</sequence>
<evidence type="ECO:0000256" key="2">
    <source>
        <dbReference type="ARBA" id="ARBA00022723"/>
    </source>
</evidence>
<dbReference type="Gene3D" id="3.90.850.10">
    <property type="entry name" value="Fumarylacetoacetase-like, C-terminal domain"/>
    <property type="match status" value="1"/>
</dbReference>
<dbReference type="SUPFAM" id="SSF56529">
    <property type="entry name" value="FAH"/>
    <property type="match status" value="1"/>
</dbReference>
<feature type="chain" id="PRO_5042850785" evidence="3">
    <location>
        <begin position="19"/>
        <end position="268"/>
    </location>
</feature>
<dbReference type="AlphaFoldDB" id="A0AAN1CU21"/>
<protein>
    <submittedName>
        <fullName evidence="6">Fumarylacetoacetate hydrolase</fullName>
    </submittedName>
</protein>
<name>A0AAN1CU21_9VIBR</name>
<dbReference type="GO" id="GO:0016787">
    <property type="term" value="F:hydrolase activity"/>
    <property type="evidence" value="ECO:0007669"/>
    <property type="project" value="UniProtKB-KW"/>
</dbReference>
<dbReference type="Pfam" id="PF01557">
    <property type="entry name" value="FAA_hydrolase"/>
    <property type="match status" value="1"/>
</dbReference>
<dbReference type="EMBL" id="CP016178">
    <property type="protein sequence ID" value="ANO35150.1"/>
    <property type="molecule type" value="Genomic_DNA"/>
</dbReference>
<dbReference type="InterPro" id="IPR036663">
    <property type="entry name" value="Fumarylacetoacetase_C_sf"/>
</dbReference>
<dbReference type="Pfam" id="PF10370">
    <property type="entry name" value="Rv2993c-like_N"/>
    <property type="match status" value="1"/>
</dbReference>
<evidence type="ECO:0000313" key="6">
    <source>
        <dbReference type="EMBL" id="ANO35150.1"/>
    </source>
</evidence>
<dbReference type="InterPro" id="IPR051121">
    <property type="entry name" value="FAH"/>
</dbReference>
<evidence type="ECO:0000259" key="4">
    <source>
        <dbReference type="Pfam" id="PF01557"/>
    </source>
</evidence>
<keyword evidence="2" id="KW-0479">Metal-binding</keyword>
<evidence type="ECO:0000259" key="5">
    <source>
        <dbReference type="Pfam" id="PF10370"/>
    </source>
</evidence>
<feature type="signal peptide" evidence="3">
    <location>
        <begin position="1"/>
        <end position="18"/>
    </location>
</feature>
<dbReference type="PANTHER" id="PTHR42796">
    <property type="entry name" value="FUMARYLACETOACETATE HYDROLASE DOMAIN-CONTAINING PROTEIN 2A-RELATED"/>
    <property type="match status" value="1"/>
</dbReference>
<dbReference type="InterPro" id="IPR018833">
    <property type="entry name" value="Rv2993c-like_N"/>
</dbReference>
<evidence type="ECO:0000313" key="7">
    <source>
        <dbReference type="Proteomes" id="UP000092018"/>
    </source>
</evidence>
<reference evidence="6 7" key="1">
    <citation type="submission" date="2016-06" db="EMBL/GenBank/DDBJ databases">
        <title>Adaptive Radiation by Waves of Gene Transfer Leads to Fine-Scale Resource Partitioning in Marine Microbes.</title>
        <authorList>
            <person name="Hehemann J.-H."/>
            <person name="Arevalo P."/>
            <person name="Datta M.S."/>
            <person name="Yu X."/>
            <person name="Corzett C."/>
            <person name="Henschel A."/>
            <person name="Preheim S.P."/>
            <person name="Timberlake S."/>
            <person name="Alm E.J."/>
            <person name="Polz M.F."/>
        </authorList>
    </citation>
    <scope>NUCLEOTIDE SEQUENCE [LARGE SCALE GENOMIC DNA]</scope>
    <source>
        <strain evidence="6 7">FF50</strain>
    </source>
</reference>
<keyword evidence="3" id="KW-0732">Signal</keyword>
<gene>
    <name evidence="6" type="ORF">A6E01_18435</name>
</gene>
<dbReference type="KEGG" id="vbr:A6E01_18435"/>
<accession>A0AAN1CU21</accession>
<dbReference type="GO" id="GO:0044281">
    <property type="term" value="P:small molecule metabolic process"/>
    <property type="evidence" value="ECO:0007669"/>
    <property type="project" value="UniProtKB-ARBA"/>
</dbReference>
<evidence type="ECO:0000256" key="3">
    <source>
        <dbReference type="SAM" id="SignalP"/>
    </source>
</evidence>
<dbReference type="Proteomes" id="UP000092018">
    <property type="component" value="Chromosome 2"/>
</dbReference>
<dbReference type="RefSeq" id="WP_017031666.1">
    <property type="nucleotide sequence ID" value="NZ_CP016178.1"/>
</dbReference>